<protein>
    <submittedName>
        <fullName evidence="2">Uncharacterized protein</fullName>
    </submittedName>
</protein>
<accession>A0A1B9FWT2</accession>
<evidence type="ECO:0000313" key="3">
    <source>
        <dbReference type="EMBL" id="WVW86007.1"/>
    </source>
</evidence>
<keyword evidence="4" id="KW-1185">Reference proteome</keyword>
<feature type="region of interest" description="Disordered" evidence="1">
    <location>
        <begin position="1"/>
        <end position="78"/>
    </location>
</feature>
<dbReference type="Proteomes" id="UP000092730">
    <property type="component" value="Chromosome 7"/>
</dbReference>
<name>A0A1B9FWT2_9TREE</name>
<dbReference type="KEGG" id="kbi:30211988"/>
<dbReference type="GeneID" id="30211988"/>
<dbReference type="EMBL" id="KI894024">
    <property type="protein sequence ID" value="OCF23235.1"/>
    <property type="molecule type" value="Genomic_DNA"/>
</dbReference>
<feature type="compositionally biased region" description="Basic and acidic residues" evidence="1">
    <location>
        <begin position="61"/>
        <end position="78"/>
    </location>
</feature>
<evidence type="ECO:0000313" key="2">
    <source>
        <dbReference type="EMBL" id="OCF23235.1"/>
    </source>
</evidence>
<dbReference type="AlphaFoldDB" id="A0A1B9FWT2"/>
<reference evidence="2" key="3">
    <citation type="submission" date="2014-01" db="EMBL/GenBank/DDBJ databases">
        <title>Evolution of pathogenesis and genome organization in the Tremellales.</title>
        <authorList>
            <person name="Cuomo C."/>
            <person name="Litvintseva A."/>
            <person name="Heitman J."/>
            <person name="Chen Y."/>
            <person name="Sun S."/>
            <person name="Springer D."/>
            <person name="Dromer F."/>
            <person name="Young S."/>
            <person name="Zeng Q."/>
            <person name="Chapman S."/>
            <person name="Gujja S."/>
            <person name="Saif S."/>
            <person name="Birren B."/>
        </authorList>
    </citation>
    <scope>NUCLEOTIDE SEQUENCE</scope>
    <source>
        <strain evidence="2">CBS 10118</strain>
    </source>
</reference>
<gene>
    <name evidence="2" type="ORF">I302_07589</name>
    <name evidence="3" type="ORF">I302_108045</name>
</gene>
<reference evidence="2" key="1">
    <citation type="submission" date="2013-07" db="EMBL/GenBank/DDBJ databases">
        <title>The Genome Sequence of Cryptococcus bestiolae CBS10118.</title>
        <authorList>
            <consortium name="The Broad Institute Genome Sequencing Platform"/>
            <person name="Cuomo C."/>
            <person name="Litvintseva A."/>
            <person name="Chen Y."/>
            <person name="Heitman J."/>
            <person name="Sun S."/>
            <person name="Springer D."/>
            <person name="Dromer F."/>
            <person name="Young S.K."/>
            <person name="Zeng Q."/>
            <person name="Gargeya S."/>
            <person name="Fitzgerald M."/>
            <person name="Abouelleil A."/>
            <person name="Alvarado L."/>
            <person name="Berlin A.M."/>
            <person name="Chapman S.B."/>
            <person name="Dewar J."/>
            <person name="Goldberg J."/>
            <person name="Griggs A."/>
            <person name="Gujja S."/>
            <person name="Hansen M."/>
            <person name="Howarth C."/>
            <person name="Imamovic A."/>
            <person name="Larimer J."/>
            <person name="McCowan C."/>
            <person name="Murphy C."/>
            <person name="Pearson M."/>
            <person name="Priest M."/>
            <person name="Roberts A."/>
            <person name="Saif S."/>
            <person name="Shea T."/>
            <person name="Sykes S."/>
            <person name="Wortman J."/>
            <person name="Nusbaum C."/>
            <person name="Birren B."/>
        </authorList>
    </citation>
    <scope>NUCLEOTIDE SEQUENCE [LARGE SCALE GENOMIC DNA]</scope>
    <source>
        <strain evidence="2">CBS 10118</strain>
    </source>
</reference>
<dbReference type="EMBL" id="CP144547">
    <property type="protein sequence ID" value="WVW86007.1"/>
    <property type="molecule type" value="Genomic_DNA"/>
</dbReference>
<proteinExistence type="predicted"/>
<evidence type="ECO:0000313" key="4">
    <source>
        <dbReference type="Proteomes" id="UP000092730"/>
    </source>
</evidence>
<dbReference type="RefSeq" id="XP_019044305.1">
    <property type="nucleotide sequence ID" value="XM_019194182.1"/>
</dbReference>
<reference evidence="3" key="2">
    <citation type="submission" date="2013-07" db="EMBL/GenBank/DDBJ databases">
        <authorList>
            <consortium name="The Broad Institute Genome Sequencing Platform"/>
            <person name="Cuomo C."/>
            <person name="Litvintseva A."/>
            <person name="Chen Y."/>
            <person name="Heitman J."/>
            <person name="Sun S."/>
            <person name="Springer D."/>
            <person name="Dromer F."/>
            <person name="Young S.K."/>
            <person name="Zeng Q."/>
            <person name="Gargeya S."/>
            <person name="Fitzgerald M."/>
            <person name="Abouelleil A."/>
            <person name="Alvarado L."/>
            <person name="Berlin A.M."/>
            <person name="Chapman S.B."/>
            <person name="Dewar J."/>
            <person name="Goldberg J."/>
            <person name="Griggs A."/>
            <person name="Gujja S."/>
            <person name="Hansen M."/>
            <person name="Howarth C."/>
            <person name="Imamovic A."/>
            <person name="Larimer J."/>
            <person name="McCowan C."/>
            <person name="Murphy C."/>
            <person name="Pearson M."/>
            <person name="Priest M."/>
            <person name="Roberts A."/>
            <person name="Saif S."/>
            <person name="Shea T."/>
            <person name="Sykes S."/>
            <person name="Wortman J."/>
            <person name="Nusbaum C."/>
            <person name="Birren B."/>
        </authorList>
    </citation>
    <scope>NUCLEOTIDE SEQUENCE</scope>
    <source>
        <strain evidence="3">CBS 10118</strain>
    </source>
</reference>
<sequence>MSEQTPTTNTINSTSHAGTFNASTDAAPRSDIGRLGLDVQVGSASHGSTHDRSTNLVENMQCKKELEAAHDDYRRREK</sequence>
<evidence type="ECO:0000256" key="1">
    <source>
        <dbReference type="SAM" id="MobiDB-lite"/>
    </source>
</evidence>
<dbReference type="VEuPathDB" id="FungiDB:I302_07589"/>
<feature type="compositionally biased region" description="Polar residues" evidence="1">
    <location>
        <begin position="1"/>
        <end position="24"/>
    </location>
</feature>
<organism evidence="2">
    <name type="scientific">Kwoniella bestiolae CBS 10118</name>
    <dbReference type="NCBI Taxonomy" id="1296100"/>
    <lineage>
        <taxon>Eukaryota</taxon>
        <taxon>Fungi</taxon>
        <taxon>Dikarya</taxon>
        <taxon>Basidiomycota</taxon>
        <taxon>Agaricomycotina</taxon>
        <taxon>Tremellomycetes</taxon>
        <taxon>Tremellales</taxon>
        <taxon>Cryptococcaceae</taxon>
        <taxon>Kwoniella</taxon>
    </lineage>
</organism>
<reference evidence="3" key="4">
    <citation type="submission" date="2024-02" db="EMBL/GenBank/DDBJ databases">
        <title>Comparative genomics of Cryptococcus and Kwoniella reveals pathogenesis evolution and contrasting modes of karyotype evolution via chromosome fusion or intercentromeric recombination.</title>
        <authorList>
            <person name="Coelho M.A."/>
            <person name="David-Palma M."/>
            <person name="Shea T."/>
            <person name="Bowers K."/>
            <person name="McGinley-Smith S."/>
            <person name="Mohammad A.W."/>
            <person name="Gnirke A."/>
            <person name="Yurkov A.M."/>
            <person name="Nowrousian M."/>
            <person name="Sun S."/>
            <person name="Cuomo C.A."/>
            <person name="Heitman J."/>
        </authorList>
    </citation>
    <scope>NUCLEOTIDE SEQUENCE</scope>
    <source>
        <strain evidence="3">CBS 10118</strain>
    </source>
</reference>